<dbReference type="RefSeq" id="WP_248651292.1">
    <property type="nucleotide sequence ID" value="NZ_CP096659.1"/>
</dbReference>
<dbReference type="Gene3D" id="3.40.50.2000">
    <property type="entry name" value="Glycogen Phosphorylase B"/>
    <property type="match status" value="2"/>
</dbReference>
<evidence type="ECO:0000313" key="4">
    <source>
        <dbReference type="EMBL" id="UPV75249.1"/>
    </source>
</evidence>
<protein>
    <submittedName>
        <fullName evidence="4">Glycosyltransferase family 4 protein</fullName>
    </submittedName>
</protein>
<name>A0A8U0HWN6_9EURY</name>
<dbReference type="PANTHER" id="PTHR46401:SF2">
    <property type="entry name" value="GLYCOSYLTRANSFERASE WBBK-RELATED"/>
    <property type="match status" value="1"/>
</dbReference>
<feature type="domain" description="Glycosyl transferase family 1" evidence="2">
    <location>
        <begin position="194"/>
        <end position="352"/>
    </location>
</feature>
<dbReference type="AlphaFoldDB" id="A0A8U0HWN6"/>
<keyword evidence="1" id="KW-0808">Transferase</keyword>
<dbReference type="CDD" id="cd03809">
    <property type="entry name" value="GT4_MtfB-like"/>
    <property type="match status" value="1"/>
</dbReference>
<dbReference type="PANTHER" id="PTHR46401">
    <property type="entry name" value="GLYCOSYLTRANSFERASE WBBK-RELATED"/>
    <property type="match status" value="1"/>
</dbReference>
<dbReference type="EMBL" id="CP096659">
    <property type="protein sequence ID" value="UPV75249.1"/>
    <property type="molecule type" value="Genomic_DNA"/>
</dbReference>
<dbReference type="KEGG" id="halx:M0R89_04070"/>
<evidence type="ECO:0000259" key="2">
    <source>
        <dbReference type="Pfam" id="PF00534"/>
    </source>
</evidence>
<evidence type="ECO:0000256" key="1">
    <source>
        <dbReference type="ARBA" id="ARBA00022679"/>
    </source>
</evidence>
<dbReference type="Pfam" id="PF13439">
    <property type="entry name" value="Glyco_transf_4"/>
    <property type="match status" value="1"/>
</dbReference>
<proteinExistence type="predicted"/>
<dbReference type="InterPro" id="IPR028098">
    <property type="entry name" value="Glyco_trans_4-like_N"/>
</dbReference>
<keyword evidence="5" id="KW-1185">Reference proteome</keyword>
<evidence type="ECO:0000313" key="5">
    <source>
        <dbReference type="Proteomes" id="UP000830729"/>
    </source>
</evidence>
<feature type="domain" description="Glycosyltransferase subfamily 4-like N-terminal" evidence="3">
    <location>
        <begin position="22"/>
        <end position="178"/>
    </location>
</feature>
<dbReference type="GeneID" id="72184347"/>
<dbReference type="GO" id="GO:0016757">
    <property type="term" value="F:glycosyltransferase activity"/>
    <property type="evidence" value="ECO:0007669"/>
    <property type="project" value="InterPro"/>
</dbReference>
<dbReference type="InterPro" id="IPR001296">
    <property type="entry name" value="Glyco_trans_1"/>
</dbReference>
<dbReference type="Pfam" id="PF00534">
    <property type="entry name" value="Glycos_transf_1"/>
    <property type="match status" value="1"/>
</dbReference>
<organism evidence="4 5">
    <name type="scientific">Halorussus limi</name>
    <dbReference type="NCBI Taxonomy" id="2938695"/>
    <lineage>
        <taxon>Archaea</taxon>
        <taxon>Methanobacteriati</taxon>
        <taxon>Methanobacteriota</taxon>
        <taxon>Stenosarchaea group</taxon>
        <taxon>Halobacteria</taxon>
        <taxon>Halobacteriales</taxon>
        <taxon>Haladaptataceae</taxon>
        <taxon>Halorussus</taxon>
    </lineage>
</organism>
<evidence type="ECO:0000259" key="3">
    <source>
        <dbReference type="Pfam" id="PF13439"/>
    </source>
</evidence>
<dbReference type="SUPFAM" id="SSF53756">
    <property type="entry name" value="UDP-Glycosyltransferase/glycogen phosphorylase"/>
    <property type="match status" value="1"/>
</dbReference>
<dbReference type="Proteomes" id="UP000830729">
    <property type="component" value="Chromosome"/>
</dbReference>
<gene>
    <name evidence="4" type="ORF">M0R89_04070</name>
</gene>
<sequence>MSEKELRRMRVGIQTERLHQSVGGPQVYRRKLCEALLDLTDDVKFVFFQFSDDSLPLFDHPRVEPVVIPSIPGLAARRLAEFDLDVIHFEEGIHRFPLVGRLSASTVTTIHGIEPLVIDEHPAPLKTRIQKTHVWPYLCRKLDHVIAVSESSRRQLLDHYPLDEGAVSAVYNGIDHDRFTPLSDEVIERGLDGLDVEQPYFLTVNNCSQRKNPTGLVQSFDEAARRRSDISLIVAGSGWDTPEIDRLIVNADFGNRITRLGKVPESILPSLYAGATAMISPTYHENFGLTLAEAMACGTPVIASNVYAVPEVVGDGGVLIDNPDDATAFADTMVRLLDNPNRHKRLANRGIEQTAQFTWEECARRTFNIYERLYRNV</sequence>
<accession>A0A8U0HWN6</accession>
<reference evidence="4 5" key="1">
    <citation type="submission" date="2022-04" db="EMBL/GenBank/DDBJ databases">
        <title>Diverse halophilic archaea isolated from saline environments.</title>
        <authorList>
            <person name="Cui H.-L."/>
        </authorList>
    </citation>
    <scope>NUCLEOTIDE SEQUENCE [LARGE SCALE GENOMIC DNA]</scope>
    <source>
        <strain evidence="4 5">XZYJT49</strain>
    </source>
</reference>